<organism evidence="1 2">
    <name type="scientific">Streptomyces gelaticus</name>
    <dbReference type="NCBI Taxonomy" id="285446"/>
    <lineage>
        <taxon>Bacteria</taxon>
        <taxon>Bacillati</taxon>
        <taxon>Actinomycetota</taxon>
        <taxon>Actinomycetes</taxon>
        <taxon>Kitasatosporales</taxon>
        <taxon>Streptomycetaceae</taxon>
        <taxon>Streptomyces</taxon>
    </lineage>
</organism>
<keyword evidence="2" id="KW-1185">Reference proteome</keyword>
<evidence type="ECO:0000313" key="2">
    <source>
        <dbReference type="Proteomes" id="UP000660675"/>
    </source>
</evidence>
<proteinExistence type="predicted"/>
<protein>
    <submittedName>
        <fullName evidence="1">Uncharacterized protein</fullName>
    </submittedName>
</protein>
<dbReference type="Proteomes" id="UP000660675">
    <property type="component" value="Unassembled WGS sequence"/>
</dbReference>
<dbReference type="RefSeq" id="WP_229867002.1">
    <property type="nucleotide sequence ID" value="NZ_BMTF01000010.1"/>
</dbReference>
<reference evidence="2" key="1">
    <citation type="journal article" date="2019" name="Int. J. Syst. Evol. Microbiol.">
        <title>The Global Catalogue of Microorganisms (GCM) 10K type strain sequencing project: providing services to taxonomists for standard genome sequencing and annotation.</title>
        <authorList>
            <consortium name="The Broad Institute Genomics Platform"/>
            <consortium name="The Broad Institute Genome Sequencing Center for Infectious Disease"/>
            <person name="Wu L."/>
            <person name="Ma J."/>
        </authorList>
    </citation>
    <scope>NUCLEOTIDE SEQUENCE [LARGE SCALE GENOMIC DNA]</scope>
    <source>
        <strain evidence="2">JCM 4376</strain>
    </source>
</reference>
<dbReference type="EMBL" id="BMTF01000010">
    <property type="protein sequence ID" value="GGV86282.1"/>
    <property type="molecule type" value="Genomic_DNA"/>
</dbReference>
<name>A0ABQ2W2N4_9ACTN</name>
<gene>
    <name evidence="1" type="ORF">GCM10015535_34180</name>
</gene>
<comment type="caution">
    <text evidence="1">The sequence shown here is derived from an EMBL/GenBank/DDBJ whole genome shotgun (WGS) entry which is preliminary data.</text>
</comment>
<evidence type="ECO:0000313" key="1">
    <source>
        <dbReference type="EMBL" id="GGV86282.1"/>
    </source>
</evidence>
<sequence length="198" mass="22123">MSGFARDPKYYGDRLVYEPLERKWAGYHARHCGCGRDWLEAHAIPAGFTVIPRGKTGYYGLVGPGLTEGVDEEKLTADALWEAVTGKPGTQTWHESVHITCRSPESEAARKEHYKQLYAPAQERRKQAKTEPATEAQVKYLTTLAEKVGKERFDTEFAKVIKGSDIAPRAPRQRCATAAKRLTKARARKLITALVGHD</sequence>
<accession>A0ABQ2W2N4</accession>